<feature type="compositionally biased region" description="Low complexity" evidence="1">
    <location>
        <begin position="34"/>
        <end position="52"/>
    </location>
</feature>
<evidence type="ECO:0000256" key="1">
    <source>
        <dbReference type="SAM" id="MobiDB-lite"/>
    </source>
</evidence>
<protein>
    <recommendedName>
        <fullName evidence="5">Lipoprotein</fullName>
    </recommendedName>
</protein>
<dbReference type="RefSeq" id="WP_205307524.1">
    <property type="nucleotide sequence ID" value="NZ_BAAAVF010000011.1"/>
</dbReference>
<dbReference type="PROSITE" id="PS51257">
    <property type="entry name" value="PROKAR_LIPOPROTEIN"/>
    <property type="match status" value="1"/>
</dbReference>
<evidence type="ECO:0000313" key="4">
    <source>
        <dbReference type="Proteomes" id="UP000698059"/>
    </source>
</evidence>
<evidence type="ECO:0008006" key="5">
    <source>
        <dbReference type="Google" id="ProtNLM"/>
    </source>
</evidence>
<reference evidence="3 4" key="1">
    <citation type="submission" date="2021-01" db="EMBL/GenBank/DDBJ databases">
        <title>Sequencing the genomes of 1000 actinobacteria strains.</title>
        <authorList>
            <person name="Klenk H.-P."/>
        </authorList>
    </citation>
    <scope>NUCLEOTIDE SEQUENCE [LARGE SCALE GENOMIC DNA]</scope>
    <source>
        <strain evidence="3 4">DSM 46000</strain>
    </source>
</reference>
<keyword evidence="4" id="KW-1185">Reference proteome</keyword>
<feature type="region of interest" description="Disordered" evidence="1">
    <location>
        <begin position="28"/>
        <end position="59"/>
    </location>
</feature>
<keyword evidence="2" id="KW-0732">Signal</keyword>
<organism evidence="3 4">
    <name type="scientific">Oerskovia jenensis</name>
    <dbReference type="NCBI Taxonomy" id="162169"/>
    <lineage>
        <taxon>Bacteria</taxon>
        <taxon>Bacillati</taxon>
        <taxon>Actinomycetota</taxon>
        <taxon>Actinomycetes</taxon>
        <taxon>Micrococcales</taxon>
        <taxon>Cellulomonadaceae</taxon>
        <taxon>Oerskovia</taxon>
    </lineage>
</organism>
<comment type="caution">
    <text evidence="3">The sequence shown here is derived from an EMBL/GenBank/DDBJ whole genome shotgun (WGS) entry which is preliminary data.</text>
</comment>
<accession>A0ABS2LGR7</accession>
<name>A0ABS2LGR7_9CELL</name>
<sequence length="201" mass="19955">MRTAPLVIGAVLVALSLTGCATAGDGVTAPGSAGPRSSGEPTTGTPGTDDSGGTSGPVDAAARERAQGWLDAASLPPGAIPAEPGDAAFSSYTGWPCGPVEELEAFWSIPGATVNETANWLQQNPTADLLSTALAPVPDEPLVDSAHVGYVPAPDSHEGIVYTVMRTLDGVAVRAEIAALTESAECPALPDGGTRGAPGQG</sequence>
<proteinExistence type="predicted"/>
<gene>
    <name evidence="3" type="ORF">JOD49_002541</name>
</gene>
<evidence type="ECO:0000256" key="2">
    <source>
        <dbReference type="SAM" id="SignalP"/>
    </source>
</evidence>
<dbReference type="EMBL" id="JAFBBO010000001">
    <property type="protein sequence ID" value="MBM7479621.1"/>
    <property type="molecule type" value="Genomic_DNA"/>
</dbReference>
<evidence type="ECO:0000313" key="3">
    <source>
        <dbReference type="EMBL" id="MBM7479621.1"/>
    </source>
</evidence>
<feature type="signal peptide" evidence="2">
    <location>
        <begin position="1"/>
        <end position="23"/>
    </location>
</feature>
<dbReference type="Proteomes" id="UP000698059">
    <property type="component" value="Unassembled WGS sequence"/>
</dbReference>
<feature type="chain" id="PRO_5047171864" description="Lipoprotein" evidence="2">
    <location>
        <begin position="24"/>
        <end position="201"/>
    </location>
</feature>